<keyword evidence="2" id="KW-1185">Reference proteome</keyword>
<reference evidence="1" key="2">
    <citation type="submission" date="2023-05" db="EMBL/GenBank/DDBJ databases">
        <authorList>
            <person name="Fouks B."/>
        </authorList>
    </citation>
    <scope>NUCLEOTIDE SEQUENCE</scope>
    <source>
        <strain evidence="1">Stay&amp;Tobe</strain>
        <tissue evidence="1">Testes</tissue>
    </source>
</reference>
<evidence type="ECO:0000313" key="1">
    <source>
        <dbReference type="EMBL" id="KAJ9576134.1"/>
    </source>
</evidence>
<comment type="caution">
    <text evidence="1">The sequence shown here is derived from an EMBL/GenBank/DDBJ whole genome shotgun (WGS) entry which is preliminary data.</text>
</comment>
<reference evidence="1" key="1">
    <citation type="journal article" date="2023" name="IScience">
        <title>Live-bearing cockroach genome reveals convergent evolutionary mechanisms linked to viviparity in insects and beyond.</title>
        <authorList>
            <person name="Fouks B."/>
            <person name="Harrison M.C."/>
            <person name="Mikhailova A.A."/>
            <person name="Marchal E."/>
            <person name="English S."/>
            <person name="Carruthers M."/>
            <person name="Jennings E.C."/>
            <person name="Chiamaka E.L."/>
            <person name="Frigard R.A."/>
            <person name="Pippel M."/>
            <person name="Attardo G.M."/>
            <person name="Benoit J.B."/>
            <person name="Bornberg-Bauer E."/>
            <person name="Tobe S.S."/>
        </authorList>
    </citation>
    <scope>NUCLEOTIDE SEQUENCE</scope>
    <source>
        <strain evidence="1">Stay&amp;Tobe</strain>
    </source>
</reference>
<organism evidence="1 2">
    <name type="scientific">Diploptera punctata</name>
    <name type="common">Pacific beetle cockroach</name>
    <dbReference type="NCBI Taxonomy" id="6984"/>
    <lineage>
        <taxon>Eukaryota</taxon>
        <taxon>Metazoa</taxon>
        <taxon>Ecdysozoa</taxon>
        <taxon>Arthropoda</taxon>
        <taxon>Hexapoda</taxon>
        <taxon>Insecta</taxon>
        <taxon>Pterygota</taxon>
        <taxon>Neoptera</taxon>
        <taxon>Polyneoptera</taxon>
        <taxon>Dictyoptera</taxon>
        <taxon>Blattodea</taxon>
        <taxon>Blaberoidea</taxon>
        <taxon>Blaberidae</taxon>
        <taxon>Diplopterinae</taxon>
        <taxon>Diploptera</taxon>
    </lineage>
</organism>
<accession>A0AAD8E465</accession>
<protein>
    <submittedName>
        <fullName evidence="1">Uncharacterized protein</fullName>
    </submittedName>
</protein>
<dbReference type="AlphaFoldDB" id="A0AAD8E465"/>
<feature type="non-terminal residue" evidence="1">
    <location>
        <position position="81"/>
    </location>
</feature>
<sequence length="81" mass="9152">PKASYFSHLRRIESRPIVASLVDHMRRLEAKECKNITSSPSTDCGRLASQVFVSISGNTPIARRTRQALTEENSTIQKPRR</sequence>
<name>A0AAD8E465_DIPPU</name>
<dbReference type="Proteomes" id="UP001233999">
    <property type="component" value="Unassembled WGS sequence"/>
</dbReference>
<feature type="non-terminal residue" evidence="1">
    <location>
        <position position="1"/>
    </location>
</feature>
<evidence type="ECO:0000313" key="2">
    <source>
        <dbReference type="Proteomes" id="UP001233999"/>
    </source>
</evidence>
<gene>
    <name evidence="1" type="ORF">L9F63_006956</name>
</gene>
<dbReference type="EMBL" id="JASPKZ010009807">
    <property type="protein sequence ID" value="KAJ9576134.1"/>
    <property type="molecule type" value="Genomic_DNA"/>
</dbReference>
<proteinExistence type="predicted"/>